<dbReference type="EMBL" id="KL448050">
    <property type="protein sequence ID" value="KFO79602.1"/>
    <property type="molecule type" value="Genomic_DNA"/>
</dbReference>
<dbReference type="PANTHER" id="PTHR10559:SF15">
    <property type="entry name" value="COBALAMIN BINDING INTRINSIC FACTOR"/>
    <property type="match status" value="1"/>
</dbReference>
<gene>
    <name evidence="9" type="ORF">N303_13655</name>
</gene>
<feature type="binding site" evidence="7">
    <location>
        <position position="53"/>
    </location>
    <ligand>
        <name>cyanocob(III)alamin</name>
        <dbReference type="ChEBI" id="CHEBI:17439"/>
    </ligand>
</feature>
<evidence type="ECO:0000256" key="1">
    <source>
        <dbReference type="ARBA" id="ARBA00004613"/>
    </source>
</evidence>
<feature type="non-terminal residue" evidence="9">
    <location>
        <position position="193"/>
    </location>
</feature>
<evidence type="ECO:0000313" key="10">
    <source>
        <dbReference type="Proteomes" id="UP000053760"/>
    </source>
</evidence>
<feature type="binding site" evidence="7">
    <location>
        <position position="193"/>
    </location>
    <ligand>
        <name>cyanocob(III)alamin</name>
        <dbReference type="ChEBI" id="CHEBI:17439"/>
    </ligand>
</feature>
<dbReference type="Pfam" id="PF14478">
    <property type="entry name" value="DUF4430"/>
    <property type="match status" value="1"/>
</dbReference>
<evidence type="ECO:0000256" key="6">
    <source>
        <dbReference type="ARBA" id="ARBA00023285"/>
    </source>
</evidence>
<keyword evidence="4" id="KW-0964">Secreted</keyword>
<dbReference type="Gene3D" id="1.50.10.20">
    <property type="match status" value="1"/>
</dbReference>
<dbReference type="GO" id="GO:0015889">
    <property type="term" value="P:cobalamin transport"/>
    <property type="evidence" value="ECO:0007669"/>
    <property type="project" value="InterPro"/>
</dbReference>
<keyword evidence="3" id="KW-0171">Cobalt transport</keyword>
<dbReference type="Gene3D" id="2.170.130.30">
    <property type="match status" value="1"/>
</dbReference>
<evidence type="ECO:0000313" key="9">
    <source>
        <dbReference type="EMBL" id="KFO79602.1"/>
    </source>
</evidence>
<name>A0A091GZS0_CUCCA</name>
<accession>A0A091GZS0</accession>
<dbReference type="InterPro" id="IPR002157">
    <property type="entry name" value="Cbl-bd_prot"/>
</dbReference>
<feature type="non-terminal residue" evidence="9">
    <location>
        <position position="1"/>
    </location>
</feature>
<keyword evidence="10" id="KW-1185">Reference proteome</keyword>
<dbReference type="GO" id="GO:0006824">
    <property type="term" value="P:cobalt ion transport"/>
    <property type="evidence" value="ECO:0007669"/>
    <property type="project" value="UniProtKB-KW"/>
</dbReference>
<comment type="subcellular location">
    <subcellularLocation>
        <location evidence="1">Secreted</location>
    </subcellularLocation>
</comment>
<keyword evidence="3" id="KW-0813">Transport</keyword>
<evidence type="ECO:0000256" key="4">
    <source>
        <dbReference type="ARBA" id="ARBA00022525"/>
    </source>
</evidence>
<dbReference type="Pfam" id="PF01122">
    <property type="entry name" value="Cobalamin_bind"/>
    <property type="match status" value="1"/>
</dbReference>
<organism evidence="9 10">
    <name type="scientific">Cuculus canorus</name>
    <name type="common">Common cuckoo</name>
    <dbReference type="NCBI Taxonomy" id="55661"/>
    <lineage>
        <taxon>Eukaryota</taxon>
        <taxon>Metazoa</taxon>
        <taxon>Chordata</taxon>
        <taxon>Craniata</taxon>
        <taxon>Vertebrata</taxon>
        <taxon>Euteleostomi</taxon>
        <taxon>Archelosauria</taxon>
        <taxon>Archosauria</taxon>
        <taxon>Dinosauria</taxon>
        <taxon>Saurischia</taxon>
        <taxon>Theropoda</taxon>
        <taxon>Coelurosauria</taxon>
        <taxon>Aves</taxon>
        <taxon>Neognathae</taxon>
        <taxon>Neoaves</taxon>
        <taxon>Otidimorphae</taxon>
        <taxon>Cuculiformes</taxon>
        <taxon>Cuculidae</taxon>
        <taxon>Cuculus</taxon>
    </lineage>
</organism>
<dbReference type="InterPro" id="IPR051588">
    <property type="entry name" value="Cobalamin_Transport"/>
</dbReference>
<evidence type="ECO:0000259" key="8">
    <source>
        <dbReference type="Pfam" id="PF14478"/>
    </source>
</evidence>
<dbReference type="PANTHER" id="PTHR10559">
    <property type="entry name" value="TRANSCOBALAMIN-1/GASTRIC INTRINSIC FACTOR"/>
    <property type="match status" value="1"/>
</dbReference>
<keyword evidence="5" id="KW-0732">Signal</keyword>
<feature type="binding site" evidence="7">
    <location>
        <position position="171"/>
    </location>
    <ligand>
        <name>cyanocob(III)alamin</name>
        <dbReference type="ChEBI" id="CHEBI:17439"/>
    </ligand>
</feature>
<dbReference type="InterPro" id="IPR027954">
    <property type="entry name" value="Transcobalamin-like_C"/>
</dbReference>
<reference evidence="9 10" key="1">
    <citation type="submission" date="2014-04" db="EMBL/GenBank/DDBJ databases">
        <title>Genome evolution of avian class.</title>
        <authorList>
            <person name="Zhang G."/>
            <person name="Li C."/>
        </authorList>
    </citation>
    <scope>NUCLEOTIDE SEQUENCE [LARGE SCALE GENOMIC DNA]</scope>
    <source>
        <strain evidence="9">BGI_N303</strain>
    </source>
</reference>
<feature type="binding site" evidence="7">
    <location>
        <position position="8"/>
    </location>
    <ligand>
        <name>cyanocob(III)alamin</name>
        <dbReference type="ChEBI" id="CHEBI:17439"/>
    </ligand>
</feature>
<dbReference type="STRING" id="55661.A0A091GZS0"/>
<feature type="domain" description="Transcobalamin-like C-terminal" evidence="8">
    <location>
        <begin position="115"/>
        <end position="187"/>
    </location>
</feature>
<dbReference type="GO" id="GO:0031419">
    <property type="term" value="F:cobalamin binding"/>
    <property type="evidence" value="ECO:0007669"/>
    <property type="project" value="InterPro"/>
</dbReference>
<proteinExistence type="inferred from homology"/>
<evidence type="ECO:0000256" key="3">
    <source>
        <dbReference type="ARBA" id="ARBA00022426"/>
    </source>
</evidence>
<keyword evidence="6 7" id="KW-0170">Cobalt</keyword>
<evidence type="ECO:0000256" key="2">
    <source>
        <dbReference type="ARBA" id="ARBA00006449"/>
    </source>
</evidence>
<dbReference type="GO" id="GO:0005615">
    <property type="term" value="C:extracellular space"/>
    <property type="evidence" value="ECO:0007669"/>
    <property type="project" value="TreeGrafter"/>
</dbReference>
<evidence type="ECO:0000256" key="5">
    <source>
        <dbReference type="ARBA" id="ARBA00022729"/>
    </source>
</evidence>
<evidence type="ECO:0000256" key="7">
    <source>
        <dbReference type="PIRSR" id="PIRSR602157-1"/>
    </source>
</evidence>
<protein>
    <submittedName>
        <fullName evidence="9">Gastric intrinsic factor</fullName>
    </submittedName>
</protein>
<comment type="similarity">
    <text evidence="2">Belongs to the eukaryotic cobalamin transport proteins family.</text>
</comment>
<dbReference type="AlphaFoldDB" id="A0A091GZS0"/>
<sequence length="193" mass="21468">KNDGMIGNIYSMGLVLQALDATSKFYAPRKWDCTQAFSVVYKHDYTLPMAIAQVLPALVGKSYLNASKLDCARSSRSPLCSSPFPADSITVHYSITNNLQGKHFSFSITVHVPAGSTLLKVLQEAENEEPEKFSFKTEQTSWGPMVVSIHKLAASTNDKTYWQFFSGKEPLQEGVGTYKPWNGEHIEAIFSTY</sequence>
<dbReference type="Proteomes" id="UP000053760">
    <property type="component" value="Unassembled WGS sequence"/>
</dbReference>
<keyword evidence="3" id="KW-0406">Ion transport</keyword>